<evidence type="ECO:0000313" key="2">
    <source>
        <dbReference type="Proteomes" id="UP000087171"/>
    </source>
</evidence>
<dbReference type="Proteomes" id="UP000087171">
    <property type="component" value="Unplaced"/>
</dbReference>
<dbReference type="OrthoDB" id="1935604at2759"/>
<sequence>MEKKTMLQDIDAMMEKKKSIPFNPQVHFTLNILLAQVAPHFYTNQELSQIEELYQNVCQETKSPLISQNTMKKEKENNNKKRRCPTNEGCMSYSERRVKPKIIENKESSQPPKLPIHVKDKITKLNGTNVSYPKKK</sequence>
<proteinExistence type="predicted"/>
<dbReference type="PaxDb" id="3827-XP_004516151.1"/>
<dbReference type="AlphaFoldDB" id="A0A1S2Z6Z1"/>
<keyword evidence="2" id="KW-1185">Reference proteome</keyword>
<name>A0A1S2Z6Z1_CICAR</name>
<evidence type="ECO:0000313" key="3">
    <source>
        <dbReference type="RefSeq" id="XP_004516151.1"/>
    </source>
</evidence>
<evidence type="ECO:0000256" key="1">
    <source>
        <dbReference type="SAM" id="MobiDB-lite"/>
    </source>
</evidence>
<dbReference type="GeneID" id="101492862"/>
<dbReference type="RefSeq" id="XP_004516151.1">
    <property type="nucleotide sequence ID" value="XM_004516094.1"/>
</dbReference>
<feature type="compositionally biased region" description="Basic and acidic residues" evidence="1">
    <location>
        <begin position="94"/>
        <end position="107"/>
    </location>
</feature>
<feature type="region of interest" description="Disordered" evidence="1">
    <location>
        <begin position="68"/>
        <end position="116"/>
    </location>
</feature>
<dbReference type="KEGG" id="cam:101492862"/>
<accession>A0A1S2Z6Z1</accession>
<gene>
    <name evidence="3" type="primary">LOC101492862</name>
</gene>
<protein>
    <submittedName>
        <fullName evidence="3">Uncharacterized protein LOC101492862</fullName>
    </submittedName>
</protein>
<organism evidence="2 3">
    <name type="scientific">Cicer arietinum</name>
    <name type="common">Chickpea</name>
    <name type="synonym">Garbanzo</name>
    <dbReference type="NCBI Taxonomy" id="3827"/>
    <lineage>
        <taxon>Eukaryota</taxon>
        <taxon>Viridiplantae</taxon>
        <taxon>Streptophyta</taxon>
        <taxon>Embryophyta</taxon>
        <taxon>Tracheophyta</taxon>
        <taxon>Spermatophyta</taxon>
        <taxon>Magnoliopsida</taxon>
        <taxon>eudicotyledons</taxon>
        <taxon>Gunneridae</taxon>
        <taxon>Pentapetalae</taxon>
        <taxon>rosids</taxon>
        <taxon>fabids</taxon>
        <taxon>Fabales</taxon>
        <taxon>Fabaceae</taxon>
        <taxon>Papilionoideae</taxon>
        <taxon>50 kb inversion clade</taxon>
        <taxon>NPAAA clade</taxon>
        <taxon>Hologalegina</taxon>
        <taxon>IRL clade</taxon>
        <taxon>Cicereae</taxon>
        <taxon>Cicer</taxon>
    </lineage>
</organism>
<reference evidence="3" key="1">
    <citation type="submission" date="2025-08" db="UniProtKB">
        <authorList>
            <consortium name="RefSeq"/>
        </authorList>
    </citation>
    <scope>IDENTIFICATION</scope>
    <source>
        <tissue evidence="3">Etiolated seedlings</tissue>
    </source>
</reference>